<gene>
    <name evidence="5" type="ORF">BRM3_13530</name>
</gene>
<organism evidence="5 6">
    <name type="scientific">Brachybacterium huguangmaarense</name>
    <dbReference type="NCBI Taxonomy" id="1652028"/>
    <lineage>
        <taxon>Bacteria</taxon>
        <taxon>Bacillati</taxon>
        <taxon>Actinomycetota</taxon>
        <taxon>Actinomycetes</taxon>
        <taxon>Micrococcales</taxon>
        <taxon>Dermabacteraceae</taxon>
        <taxon>Brachybacterium</taxon>
    </lineage>
</organism>
<evidence type="ECO:0000256" key="1">
    <source>
        <dbReference type="ARBA" id="ARBA00009437"/>
    </source>
</evidence>
<dbReference type="Proteomes" id="UP001164305">
    <property type="component" value="Chromosome"/>
</dbReference>
<dbReference type="PANTHER" id="PTHR30346:SF0">
    <property type="entry name" value="HCA OPERON TRANSCRIPTIONAL ACTIVATOR HCAR"/>
    <property type="match status" value="1"/>
</dbReference>
<keyword evidence="6" id="KW-1185">Reference proteome</keyword>
<dbReference type="SUPFAM" id="SSF53850">
    <property type="entry name" value="Periplasmic binding protein-like II"/>
    <property type="match status" value="1"/>
</dbReference>
<dbReference type="Gene3D" id="3.40.190.290">
    <property type="match status" value="1"/>
</dbReference>
<proteinExistence type="inferred from homology"/>
<accession>A0ABY6G075</accession>
<keyword evidence="4" id="KW-0804">Transcription</keyword>
<keyword evidence="3" id="KW-0238">DNA-binding</keyword>
<reference evidence="5" key="1">
    <citation type="submission" date="2022-10" db="EMBL/GenBank/DDBJ databases">
        <title>Whole-Genome Sequencing of Brachybacterium huguangmaarense BRM-3, Isolated from Betula schmidtii.</title>
        <authorList>
            <person name="Haam D."/>
        </authorList>
    </citation>
    <scope>NUCLEOTIDE SEQUENCE</scope>
    <source>
        <strain evidence="5">BRM-3</strain>
    </source>
</reference>
<comment type="similarity">
    <text evidence="1">Belongs to the LysR transcriptional regulatory family.</text>
</comment>
<dbReference type="EMBL" id="CP107020">
    <property type="protein sequence ID" value="UYG16604.1"/>
    <property type="molecule type" value="Genomic_DNA"/>
</dbReference>
<evidence type="ECO:0000256" key="4">
    <source>
        <dbReference type="ARBA" id="ARBA00023163"/>
    </source>
</evidence>
<keyword evidence="2" id="KW-0805">Transcription regulation</keyword>
<protein>
    <submittedName>
        <fullName evidence="5">LysR family transcriptional regulator</fullName>
    </submittedName>
</protein>
<dbReference type="RefSeq" id="WP_263593817.1">
    <property type="nucleotide sequence ID" value="NZ_CP107020.1"/>
</dbReference>
<dbReference type="PANTHER" id="PTHR30346">
    <property type="entry name" value="TRANSCRIPTIONAL DUAL REGULATOR HCAR-RELATED"/>
    <property type="match status" value="1"/>
</dbReference>
<evidence type="ECO:0000256" key="3">
    <source>
        <dbReference type="ARBA" id="ARBA00023125"/>
    </source>
</evidence>
<evidence type="ECO:0000313" key="6">
    <source>
        <dbReference type="Proteomes" id="UP001164305"/>
    </source>
</evidence>
<name>A0ABY6G075_9MICO</name>
<evidence type="ECO:0000256" key="2">
    <source>
        <dbReference type="ARBA" id="ARBA00023015"/>
    </source>
</evidence>
<sequence length="185" mass="20446">MSASSLRVGFIPGVEPDRFVRRWRTGPRPAALEVVPVPLSRQEEALATGEIDMCFVRLPLAGPGHAELLHLVPLWEERPAIVIGDENLLSLLEEIGDDDLADEAEVAPRHADDAAERVAQVATGLGYARMPLSLARLHHRKDVVHRPHSDGEATRIGLAWPRALDDELRQEFVGVVRGRTIRSSR</sequence>
<evidence type="ECO:0000313" key="5">
    <source>
        <dbReference type="EMBL" id="UYG16604.1"/>
    </source>
</evidence>